<dbReference type="AlphaFoldDB" id="A0A1Y3PM69"/>
<protein>
    <submittedName>
        <fullName evidence="1">Uncharacterized protein</fullName>
    </submittedName>
</protein>
<name>A0A1Y3PM69_9BACI</name>
<proteinExistence type="predicted"/>
<evidence type="ECO:0000313" key="2">
    <source>
        <dbReference type="Proteomes" id="UP000196475"/>
    </source>
</evidence>
<reference evidence="2" key="1">
    <citation type="submission" date="2016-06" db="EMBL/GenBank/DDBJ databases">
        <authorList>
            <person name="Nascimento L."/>
            <person name="Pereira R.V."/>
            <person name="Martins L.F."/>
            <person name="Quaggio R.B."/>
            <person name="Silva A.M."/>
            <person name="Setubal J.C."/>
        </authorList>
    </citation>
    <scope>NUCLEOTIDE SEQUENCE [LARGE SCALE GENOMIC DNA]</scope>
</reference>
<dbReference type="Proteomes" id="UP000196475">
    <property type="component" value="Unassembled WGS sequence"/>
</dbReference>
<comment type="caution">
    <text evidence="1">The sequence shown here is derived from an EMBL/GenBank/DDBJ whole genome shotgun (WGS) entry which is preliminary data.</text>
</comment>
<accession>A0A1Y3PM69</accession>
<gene>
    <name evidence="1" type="ORF">BAA01_08675</name>
</gene>
<sequence length="96" mass="11149">MHKDKMEKAYPYNPEDAFVKKGWIPTDKGLWRKVKSTEAYVTIYPENVDDDAPLYEFSIYDPRGISWKNSRKVLKEMEDLLPIGDSPEPVSSFPHA</sequence>
<dbReference type="EMBL" id="LZRT01000065">
    <property type="protein sequence ID" value="OUM88164.1"/>
    <property type="molecule type" value="Genomic_DNA"/>
</dbReference>
<organism evidence="1 2">
    <name type="scientific">Bacillus thermozeamaize</name>
    <dbReference type="NCBI Taxonomy" id="230954"/>
    <lineage>
        <taxon>Bacteria</taxon>
        <taxon>Bacillati</taxon>
        <taxon>Bacillota</taxon>
        <taxon>Bacilli</taxon>
        <taxon>Bacillales</taxon>
        <taxon>Bacillaceae</taxon>
        <taxon>Bacillus</taxon>
    </lineage>
</organism>
<evidence type="ECO:0000313" key="1">
    <source>
        <dbReference type="EMBL" id="OUM88164.1"/>
    </source>
</evidence>